<dbReference type="RefSeq" id="WP_346752476.1">
    <property type="nucleotide sequence ID" value="NZ_JAUJEA010000004.1"/>
</dbReference>
<comment type="caution">
    <text evidence="1">The sequence shown here is derived from an EMBL/GenBank/DDBJ whole genome shotgun (WGS) entry which is preliminary data.</text>
</comment>
<keyword evidence="2" id="KW-1185">Reference proteome</keyword>
<sequence length="68" mass="7429">MQLVFIKGSPMLPKPQIDFDLVSINFKKSNSTVPSGILTVQGIFKTALPNPKISIAGLVQAAFTRCYF</sequence>
<evidence type="ECO:0000313" key="1">
    <source>
        <dbReference type="EMBL" id="MDN5202452.1"/>
    </source>
</evidence>
<gene>
    <name evidence="1" type="ORF">QQ008_13785</name>
</gene>
<name>A0ABT8KNX3_9BACT</name>
<reference evidence="1" key="1">
    <citation type="submission" date="2023-06" db="EMBL/GenBank/DDBJ databases">
        <title>Genomic of Parafulvivirga corallium.</title>
        <authorList>
            <person name="Wang G."/>
        </authorList>
    </citation>
    <scope>NUCLEOTIDE SEQUENCE</scope>
    <source>
        <strain evidence="1">BMA10</strain>
    </source>
</reference>
<accession>A0ABT8KNX3</accession>
<dbReference type="EMBL" id="JAUJEA010000004">
    <property type="protein sequence ID" value="MDN5202452.1"/>
    <property type="molecule type" value="Genomic_DNA"/>
</dbReference>
<dbReference type="Proteomes" id="UP001172082">
    <property type="component" value="Unassembled WGS sequence"/>
</dbReference>
<evidence type="ECO:0000313" key="2">
    <source>
        <dbReference type="Proteomes" id="UP001172082"/>
    </source>
</evidence>
<proteinExistence type="predicted"/>
<organism evidence="1 2">
    <name type="scientific">Splendidivirga corallicola</name>
    <dbReference type="NCBI Taxonomy" id="3051826"/>
    <lineage>
        <taxon>Bacteria</taxon>
        <taxon>Pseudomonadati</taxon>
        <taxon>Bacteroidota</taxon>
        <taxon>Cytophagia</taxon>
        <taxon>Cytophagales</taxon>
        <taxon>Splendidivirgaceae</taxon>
        <taxon>Splendidivirga</taxon>
    </lineage>
</organism>
<protein>
    <submittedName>
        <fullName evidence="1">Uncharacterized protein</fullName>
    </submittedName>
</protein>